<protein>
    <submittedName>
        <fullName evidence="1">Uncharacterized protein</fullName>
    </submittedName>
</protein>
<dbReference type="AlphaFoldDB" id="A0A1C3H6N6"/>
<evidence type="ECO:0000313" key="2">
    <source>
        <dbReference type="Proteomes" id="UP000190837"/>
    </source>
</evidence>
<proteinExistence type="predicted"/>
<accession>A0A1C3H6N6</accession>
<dbReference type="EMBL" id="FKLO01000076">
    <property type="protein sequence ID" value="SAM70827.1"/>
    <property type="molecule type" value="Genomic_DNA"/>
</dbReference>
<sequence length="563" mass="66488">MDINNLDNFIKNFFKPNSKDKLDKWLKLDNIVEILNNEIQDEYILLFASSQYFFLHSVFIEDMEYSSDDIKSISCWSGNPYSTWSISCFSSEDNKELPIIEEPMSNYNSPILSSGEQIIFGRCLDGIKEYENYYEINQKITHSLGLHYLQEKHSWCKIDKNGDIEECIKHISYEKEDSSRYSIIFAKKSLITLYGNITNQNLCRMFDITSYLLPYYDLLNNKELNEIKEYNIYGTLGHSPNGSYFRGFQILNEKRDYKSIIRELEGIDEDNEKYVDLWINDIKHKKVIKHSSSPSNFDSYFEDTGKPWGMSPAFFNAEVLIKYKNNTEKYIMRGRSIICKGAWSLNSYDINSKNQVSVYLCDFHHLPYKEQLHWEQYNEKPKAFISEAAIETDFLGIITDKITSLEKLKNLLYKMKENRIQWWQIKNTDTLERLSYPYTNTKDEWAEELLKLDQIIVEGLNQTSLQNIANKNNANTKNNYRQLKLLESILVSKNFEEEYAHQIMNVFHEIHNLRSSQKGHASGNTAENERKEIIKKYSSYTHHFEYLIQNIIESFQILIDEIN</sequence>
<reference evidence="2" key="1">
    <citation type="submission" date="2016-04" db="EMBL/GenBank/DDBJ databases">
        <authorList>
            <person name="Tagini F."/>
        </authorList>
    </citation>
    <scope>NUCLEOTIDE SEQUENCE [LARGE SCALE GENOMIC DNA]</scope>
    <source>
        <strain evidence="2">CHUV0807</strain>
    </source>
</reference>
<name>A0A1C3H6N6_9GAMM</name>
<dbReference type="Proteomes" id="UP000190837">
    <property type="component" value="Unassembled WGS sequence"/>
</dbReference>
<gene>
    <name evidence="1" type="ORF">CHUV0807_2240</name>
</gene>
<organism evidence="1 2">
    <name type="scientific">Cardiobacterium hominis</name>
    <dbReference type="NCBI Taxonomy" id="2718"/>
    <lineage>
        <taxon>Bacteria</taxon>
        <taxon>Pseudomonadati</taxon>
        <taxon>Pseudomonadota</taxon>
        <taxon>Gammaproteobacteria</taxon>
        <taxon>Cardiobacteriales</taxon>
        <taxon>Cardiobacteriaceae</taxon>
        <taxon>Cardiobacterium</taxon>
    </lineage>
</organism>
<evidence type="ECO:0000313" key="1">
    <source>
        <dbReference type="EMBL" id="SAM70827.1"/>
    </source>
</evidence>
<dbReference type="RefSeq" id="WP_143312305.1">
    <property type="nucleotide sequence ID" value="NZ_FKLO01000076.1"/>
</dbReference>